<organism evidence="11 12">
    <name type="scientific">Paraburkholderia terrae</name>
    <dbReference type="NCBI Taxonomy" id="311230"/>
    <lineage>
        <taxon>Bacteria</taxon>
        <taxon>Pseudomonadati</taxon>
        <taxon>Pseudomonadota</taxon>
        <taxon>Betaproteobacteria</taxon>
        <taxon>Burkholderiales</taxon>
        <taxon>Burkholderiaceae</taxon>
        <taxon>Paraburkholderia</taxon>
    </lineage>
</organism>
<dbReference type="Pfam" id="PF01061">
    <property type="entry name" value="ABC2_membrane"/>
    <property type="match status" value="1"/>
</dbReference>
<keyword evidence="5 9" id="KW-0812">Transmembrane</keyword>
<comment type="subcellular location">
    <subcellularLocation>
        <location evidence="1">Cell membrane</location>
        <topology evidence="1">Multi-pass membrane protein</topology>
    </subcellularLocation>
</comment>
<protein>
    <submittedName>
        <fullName evidence="11">Sugar ABC transporter permease</fullName>
    </submittedName>
</protein>
<feature type="transmembrane region" description="Helical" evidence="9">
    <location>
        <begin position="187"/>
        <end position="206"/>
    </location>
</feature>
<feature type="transmembrane region" description="Helical" evidence="9">
    <location>
        <begin position="90"/>
        <end position="111"/>
    </location>
</feature>
<sequence>MDVAAIDRGKADLAGHSGSDDLMVGMKSVRVWGTLGWHDIRQRYRRSVIGPFWFTLSTAIMVVVLGALYSTLLHQDVKDYLPYLAVGLVVWGYLSSVANEGCNAFIGAAYLIKQLRIPLTIHVCRIVWRNFVILLHSFPVVVVLLIAFGHWPTLEFLLVPIGLFTLLLHGVWVGVTLGVLCARFRDIPPIVTNLIQVVFFFTPVMWSPEILKDRAWVAEYNPLYHLIETVRAPITGRPIHWESWAWSIGLLIVGFAFSQYLMRRARNRVPYWL</sequence>
<evidence type="ECO:0000256" key="7">
    <source>
        <dbReference type="ARBA" id="ARBA00023047"/>
    </source>
</evidence>
<feature type="transmembrane region" description="Helical" evidence="9">
    <location>
        <begin position="157"/>
        <end position="180"/>
    </location>
</feature>
<keyword evidence="3" id="KW-0813">Transport</keyword>
<evidence type="ECO:0000259" key="10">
    <source>
        <dbReference type="Pfam" id="PF01061"/>
    </source>
</evidence>
<feature type="transmembrane region" description="Helical" evidence="9">
    <location>
        <begin position="131"/>
        <end position="151"/>
    </location>
</feature>
<evidence type="ECO:0000256" key="6">
    <source>
        <dbReference type="ARBA" id="ARBA00022989"/>
    </source>
</evidence>
<evidence type="ECO:0000313" key="12">
    <source>
        <dbReference type="Proteomes" id="UP001319874"/>
    </source>
</evidence>
<dbReference type="RefSeq" id="WP_229511962.1">
    <property type="nucleotide sequence ID" value="NZ_AP024955.1"/>
</dbReference>
<keyword evidence="6 9" id="KW-1133">Transmembrane helix</keyword>
<dbReference type="PANTHER" id="PTHR30413">
    <property type="entry name" value="INNER MEMBRANE TRANSPORT PERMEASE"/>
    <property type="match status" value="1"/>
</dbReference>
<dbReference type="EMBL" id="AP024955">
    <property type="protein sequence ID" value="BCZ78697.1"/>
    <property type="molecule type" value="Genomic_DNA"/>
</dbReference>
<evidence type="ECO:0000256" key="1">
    <source>
        <dbReference type="ARBA" id="ARBA00004651"/>
    </source>
</evidence>
<evidence type="ECO:0000256" key="9">
    <source>
        <dbReference type="SAM" id="Phobius"/>
    </source>
</evidence>
<proteinExistence type="inferred from homology"/>
<dbReference type="Proteomes" id="UP001319874">
    <property type="component" value="Chromosome 1"/>
</dbReference>
<evidence type="ECO:0000256" key="3">
    <source>
        <dbReference type="ARBA" id="ARBA00022448"/>
    </source>
</evidence>
<evidence type="ECO:0000256" key="2">
    <source>
        <dbReference type="ARBA" id="ARBA00007783"/>
    </source>
</evidence>
<comment type="similarity">
    <text evidence="2">Belongs to the ABC-2 integral membrane protein family.</text>
</comment>
<keyword evidence="4" id="KW-1003">Cell membrane</keyword>
<keyword evidence="12" id="KW-1185">Reference proteome</keyword>
<reference evidence="11 12" key="1">
    <citation type="journal article" date="2022" name="Front. Microbiol.">
        <title>Identification and characterization of a novel class of self-sufficient cytochrome P450 hydroxylase involved in cyclohexanecarboxylate degradation in Paraburkholderia terrae strain KU-64.</title>
        <authorList>
            <person name="Yamamoto T."/>
            <person name="Hasegawa Y."/>
            <person name="Iwaki H."/>
        </authorList>
    </citation>
    <scope>NUCLEOTIDE SEQUENCE [LARGE SCALE GENOMIC DNA]</scope>
    <source>
        <strain evidence="11 12">KU-64</strain>
    </source>
</reference>
<dbReference type="InterPro" id="IPR013525">
    <property type="entry name" value="ABC2_TM"/>
</dbReference>
<dbReference type="PANTHER" id="PTHR30413:SF10">
    <property type="entry name" value="CAPSULE POLYSACCHARIDE EXPORT INNER-MEMBRANE PROTEIN CTRC"/>
    <property type="match status" value="1"/>
</dbReference>
<evidence type="ECO:0000256" key="8">
    <source>
        <dbReference type="ARBA" id="ARBA00023136"/>
    </source>
</evidence>
<evidence type="ECO:0000256" key="4">
    <source>
        <dbReference type="ARBA" id="ARBA00022475"/>
    </source>
</evidence>
<keyword evidence="7" id="KW-0762">Sugar transport</keyword>
<feature type="transmembrane region" description="Helical" evidence="9">
    <location>
        <begin position="244"/>
        <end position="262"/>
    </location>
</feature>
<feature type="domain" description="ABC-2 type transporter transmembrane" evidence="10">
    <location>
        <begin position="33"/>
        <end position="232"/>
    </location>
</feature>
<evidence type="ECO:0000313" key="11">
    <source>
        <dbReference type="EMBL" id="BCZ78697.1"/>
    </source>
</evidence>
<gene>
    <name evidence="11" type="primary">rfbD_1</name>
    <name evidence="11" type="ORF">PTKU64_23720</name>
</gene>
<feature type="transmembrane region" description="Helical" evidence="9">
    <location>
        <begin position="48"/>
        <end position="70"/>
    </location>
</feature>
<accession>A0ABN6JCM0</accession>
<name>A0ABN6JCM0_9BURK</name>
<keyword evidence="8 9" id="KW-0472">Membrane</keyword>
<keyword evidence="7" id="KW-0625">Polysaccharide transport</keyword>
<evidence type="ECO:0000256" key="5">
    <source>
        <dbReference type="ARBA" id="ARBA00022692"/>
    </source>
</evidence>